<keyword evidence="6 11" id="KW-1003">Cell membrane</keyword>
<evidence type="ECO:0000256" key="2">
    <source>
        <dbReference type="ARBA" id="ARBA00004651"/>
    </source>
</evidence>
<keyword evidence="7 11" id="KW-0169">Cobalamin biosynthesis</keyword>
<accession>A0A097QVK2</accession>
<comment type="caution">
    <text evidence="11">Lacks conserved residue(s) required for the propagation of feature annotation.</text>
</comment>
<comment type="subcellular location">
    <subcellularLocation>
        <location evidence="2 11">Cell membrane</location>
        <topology evidence="2 11">Multi-pass membrane protein</topology>
    </subcellularLocation>
</comment>
<evidence type="ECO:0000256" key="8">
    <source>
        <dbReference type="ARBA" id="ARBA00022692"/>
    </source>
</evidence>
<dbReference type="GO" id="GO:0048472">
    <property type="term" value="F:threonine-phosphate decarboxylase activity"/>
    <property type="evidence" value="ECO:0007669"/>
    <property type="project" value="InterPro"/>
</dbReference>
<reference evidence="12 13" key="1">
    <citation type="journal article" date="2015" name="Int. J. Syst. Evol. Microbiol.">
        <title>Thermococcus eurythermalis sp. nov., a conditional piezophilic hyperthermophilic archaeon with a wide temperature range isolated from an oil-immersed chimney in the Guaymas Basin.</title>
        <authorList>
            <person name="Zhao W."/>
            <person name="Zeng X."/>
            <person name="Xiao X."/>
        </authorList>
    </citation>
    <scope>NUCLEOTIDE SEQUENCE [LARGE SCALE GENOMIC DNA]</scope>
    <source>
        <strain evidence="12 13">A501</strain>
    </source>
</reference>
<organism evidence="12 13">
    <name type="scientific">Thermococcus eurythermalis</name>
    <dbReference type="NCBI Taxonomy" id="1505907"/>
    <lineage>
        <taxon>Archaea</taxon>
        <taxon>Methanobacteriati</taxon>
        <taxon>Methanobacteriota</taxon>
        <taxon>Thermococci</taxon>
        <taxon>Thermococcales</taxon>
        <taxon>Thermococcaceae</taxon>
        <taxon>Thermococcus</taxon>
    </lineage>
</organism>
<comment type="pathway">
    <text evidence="3 11">Cofactor biosynthesis; adenosylcobalamin biosynthesis.</text>
</comment>
<dbReference type="KEGG" id="teu:TEU_09245"/>
<dbReference type="GO" id="GO:0015420">
    <property type="term" value="F:ABC-type vitamin B12 transporter activity"/>
    <property type="evidence" value="ECO:0007669"/>
    <property type="project" value="UniProtKB-UniRule"/>
</dbReference>
<evidence type="ECO:0000256" key="7">
    <source>
        <dbReference type="ARBA" id="ARBA00022573"/>
    </source>
</evidence>
<comment type="function">
    <text evidence="1 11">Converts cobyric acid to cobinamide by the addition of aminopropanol on the F carboxylic group.</text>
</comment>
<dbReference type="OrthoDB" id="46105at2157"/>
<keyword evidence="13" id="KW-1185">Reference proteome</keyword>
<evidence type="ECO:0000256" key="9">
    <source>
        <dbReference type="ARBA" id="ARBA00022989"/>
    </source>
</evidence>
<evidence type="ECO:0000313" key="13">
    <source>
        <dbReference type="Proteomes" id="UP000029980"/>
    </source>
</evidence>
<evidence type="ECO:0000256" key="6">
    <source>
        <dbReference type="ARBA" id="ARBA00022475"/>
    </source>
</evidence>
<gene>
    <name evidence="11" type="primary">cobD</name>
    <name evidence="12" type="ORF">TEU_09245</name>
</gene>
<evidence type="ECO:0000256" key="4">
    <source>
        <dbReference type="ARBA" id="ARBA00006263"/>
    </source>
</evidence>
<dbReference type="NCBIfam" id="TIGR00380">
    <property type="entry name" value="cobal_cbiB"/>
    <property type="match status" value="1"/>
</dbReference>
<dbReference type="PANTHER" id="PTHR34308">
    <property type="entry name" value="COBALAMIN BIOSYNTHESIS PROTEIN CBIB"/>
    <property type="match status" value="1"/>
</dbReference>
<dbReference type="AlphaFoldDB" id="A0A097QVK2"/>
<evidence type="ECO:0000256" key="11">
    <source>
        <dbReference type="HAMAP-Rule" id="MF_00024"/>
    </source>
</evidence>
<dbReference type="GeneID" id="25153616"/>
<dbReference type="HOGENOM" id="CLU_054212_0_2_2"/>
<dbReference type="PANTHER" id="PTHR34308:SF1">
    <property type="entry name" value="COBALAMIN BIOSYNTHESIS PROTEIN CBIB"/>
    <property type="match status" value="1"/>
</dbReference>
<dbReference type="Pfam" id="PF03186">
    <property type="entry name" value="CobD_Cbib"/>
    <property type="match status" value="1"/>
</dbReference>
<keyword evidence="9 11" id="KW-1133">Transmembrane helix</keyword>
<feature type="transmembrane region" description="Helical" evidence="11">
    <location>
        <begin position="147"/>
        <end position="168"/>
    </location>
</feature>
<keyword evidence="8 11" id="KW-0812">Transmembrane</keyword>
<keyword evidence="10 11" id="KW-0472">Membrane</keyword>
<dbReference type="HAMAP" id="MF_00024">
    <property type="entry name" value="CobD_CbiB"/>
    <property type="match status" value="1"/>
</dbReference>
<evidence type="ECO:0000256" key="10">
    <source>
        <dbReference type="ARBA" id="ARBA00023136"/>
    </source>
</evidence>
<dbReference type="RefSeq" id="WP_050003466.1">
    <property type="nucleotide sequence ID" value="NZ_CP008887.1"/>
</dbReference>
<feature type="transmembrane region" description="Helical" evidence="11">
    <location>
        <begin position="268"/>
        <end position="286"/>
    </location>
</feature>
<dbReference type="GO" id="GO:0009236">
    <property type="term" value="P:cobalamin biosynthetic process"/>
    <property type="evidence" value="ECO:0007669"/>
    <property type="project" value="UniProtKB-UniRule"/>
</dbReference>
<dbReference type="UniPathway" id="UPA00148"/>
<dbReference type="GO" id="GO:0005886">
    <property type="term" value="C:plasma membrane"/>
    <property type="evidence" value="ECO:0007669"/>
    <property type="project" value="UniProtKB-SubCell"/>
</dbReference>
<comment type="similarity">
    <text evidence="4 11">Belongs to the CobD/CbiB family.</text>
</comment>
<proteinExistence type="inferred from homology"/>
<sequence>MEPTAIFLLALLWDFLLGEPPAKLHPVVWFGSIAGFLDRRWKRRGPVLDFLAGAFTTLIVVAFALVLSTVPFYLPFPLNYALAVYLLKSSFAVRSLYKHVARTVTEDIEEKRKAVSMIVSRDTSTLDGAHLNSAAIESLAENLNDSVVAPLFYFLLFGLPGALVYRAVNTLDAMLGYRNERYEFFGKFPARVDDVLNFIPARLTVLLYLPLGGRKVFGHYLLARFKLNSDKPISAMSAVLDVWLEKPGLYRFPGRTPKNEDIKRALKVYLIVVGEWVAIVLILLMLEVVPCLSP</sequence>
<evidence type="ECO:0000256" key="3">
    <source>
        <dbReference type="ARBA" id="ARBA00004953"/>
    </source>
</evidence>
<evidence type="ECO:0000256" key="5">
    <source>
        <dbReference type="ARBA" id="ARBA00016185"/>
    </source>
</evidence>
<protein>
    <recommendedName>
        <fullName evidence="5 11">Probable cobalamin biosynthesis protein CobD</fullName>
    </recommendedName>
</protein>
<feature type="transmembrane region" description="Helical" evidence="11">
    <location>
        <begin position="50"/>
        <end position="73"/>
    </location>
</feature>
<evidence type="ECO:0000256" key="1">
    <source>
        <dbReference type="ARBA" id="ARBA00003384"/>
    </source>
</evidence>
<dbReference type="STRING" id="1505907.TEU_09245"/>
<dbReference type="InterPro" id="IPR004485">
    <property type="entry name" value="Cobalamin_biosynth_CobD/CbiB"/>
</dbReference>
<name>A0A097QVK2_9EURY</name>
<dbReference type="EMBL" id="CP008887">
    <property type="protein sequence ID" value="AIU70498.1"/>
    <property type="molecule type" value="Genomic_DNA"/>
</dbReference>
<evidence type="ECO:0000313" key="12">
    <source>
        <dbReference type="EMBL" id="AIU70498.1"/>
    </source>
</evidence>
<dbReference type="Proteomes" id="UP000029980">
    <property type="component" value="Chromosome"/>
</dbReference>